<dbReference type="Proteomes" id="UP000192726">
    <property type="component" value="Chromosome"/>
</dbReference>
<reference evidence="3 4" key="1">
    <citation type="submission" date="2017-04" db="EMBL/GenBank/DDBJ databases">
        <title>Complete Genome Sequence of Streptomyces gilvosporeus F607, a Capable Producer of Natamycin.</title>
        <authorList>
            <person name="Zong G."/>
            <person name="Zhong C."/>
            <person name="Fu J."/>
            <person name="Qin R."/>
            <person name="Cao G."/>
        </authorList>
    </citation>
    <scope>NUCLEOTIDE SEQUENCE [LARGE SCALE GENOMIC DNA]</scope>
    <source>
        <strain evidence="3 4">F607</strain>
    </source>
</reference>
<organism evidence="3 4">
    <name type="scientific">Streptomyces gilvosporeus</name>
    <dbReference type="NCBI Taxonomy" id="553510"/>
    <lineage>
        <taxon>Bacteria</taxon>
        <taxon>Bacillati</taxon>
        <taxon>Actinomycetota</taxon>
        <taxon>Actinomycetes</taxon>
        <taxon>Kitasatosporales</taxon>
        <taxon>Streptomycetaceae</taxon>
        <taxon>Streptomyces</taxon>
    </lineage>
</organism>
<dbReference type="AlphaFoldDB" id="A0A1V0TK66"/>
<gene>
    <name evidence="3" type="ORF">B1H19_03405</name>
</gene>
<evidence type="ECO:0000313" key="4">
    <source>
        <dbReference type="Proteomes" id="UP000192726"/>
    </source>
</evidence>
<dbReference type="EMBL" id="CP020569">
    <property type="protein sequence ID" value="ARF53337.1"/>
    <property type="molecule type" value="Genomic_DNA"/>
</dbReference>
<feature type="transmembrane region" description="Helical" evidence="2">
    <location>
        <begin position="104"/>
        <end position="126"/>
    </location>
</feature>
<accession>A0A1V0TK66</accession>
<evidence type="ECO:0000313" key="3">
    <source>
        <dbReference type="EMBL" id="ARF53337.1"/>
    </source>
</evidence>
<evidence type="ECO:0008006" key="5">
    <source>
        <dbReference type="Google" id="ProtNLM"/>
    </source>
</evidence>
<dbReference type="OrthoDB" id="2376657at2"/>
<dbReference type="KEGG" id="sgv:B1H19_03405"/>
<dbReference type="STRING" id="553510.B1H19_03405"/>
<feature type="region of interest" description="Disordered" evidence="1">
    <location>
        <begin position="1"/>
        <end position="27"/>
    </location>
</feature>
<keyword evidence="2" id="KW-0812">Transmembrane</keyword>
<keyword evidence="2" id="KW-1133">Transmembrane helix</keyword>
<feature type="transmembrane region" description="Helical" evidence="2">
    <location>
        <begin position="31"/>
        <end position="53"/>
    </location>
</feature>
<evidence type="ECO:0000256" key="1">
    <source>
        <dbReference type="SAM" id="MobiDB-lite"/>
    </source>
</evidence>
<proteinExistence type="predicted"/>
<feature type="compositionally biased region" description="Basic and acidic residues" evidence="1">
    <location>
        <begin position="14"/>
        <end position="27"/>
    </location>
</feature>
<protein>
    <recommendedName>
        <fullName evidence="5">DUF4405 domain-containing protein</fullName>
    </recommendedName>
</protein>
<keyword evidence="4" id="KW-1185">Reference proteome</keyword>
<dbReference type="RefSeq" id="WP_083102767.1">
    <property type="nucleotide sequence ID" value="NZ_CP020569.1"/>
</dbReference>
<feature type="transmembrane region" description="Helical" evidence="2">
    <location>
        <begin position="59"/>
        <end position="83"/>
    </location>
</feature>
<feature type="transmembrane region" description="Helical" evidence="2">
    <location>
        <begin position="141"/>
        <end position="162"/>
    </location>
</feature>
<sequence>MTSISSSTAWADRQSVRPESRHGGTEGNRRLTAAVGAVLLILFAIQGVTILFLGRLLTLHFFIGLLLIGPVSLKLATTGYRFVRYYSGSPAYRRQGPPASLLRMLGPFVVATTVAVLTTGVLLALLGRHAGPVPLLLLHKASFFCWLAVTGLHVLLHVWRLPRLIGADLRRRAGHHESPAPGRIQRWSLVALALGTGLAIALAGVHLVSGWRR</sequence>
<keyword evidence="2" id="KW-0472">Membrane</keyword>
<evidence type="ECO:0000256" key="2">
    <source>
        <dbReference type="SAM" id="Phobius"/>
    </source>
</evidence>
<name>A0A1V0TK66_9ACTN</name>
<feature type="transmembrane region" description="Helical" evidence="2">
    <location>
        <begin position="187"/>
        <end position="208"/>
    </location>
</feature>